<organism evidence="2 3">
    <name type="scientific">Shouchella xiaoxiensis</name>
    <dbReference type="NCBI Taxonomy" id="766895"/>
    <lineage>
        <taxon>Bacteria</taxon>
        <taxon>Bacillati</taxon>
        <taxon>Bacillota</taxon>
        <taxon>Bacilli</taxon>
        <taxon>Bacillales</taxon>
        <taxon>Bacillaceae</taxon>
        <taxon>Shouchella</taxon>
    </lineage>
</organism>
<dbReference type="Pfam" id="PF06961">
    <property type="entry name" value="DUF1294"/>
    <property type="match status" value="1"/>
</dbReference>
<dbReference type="RefSeq" id="WP_204465690.1">
    <property type="nucleotide sequence ID" value="NZ_JAFBCV010000004.1"/>
</dbReference>
<comment type="caution">
    <text evidence="2">The sequence shown here is derived from an EMBL/GenBank/DDBJ whole genome shotgun (WGS) entry which is preliminary data.</text>
</comment>
<keyword evidence="3" id="KW-1185">Reference proteome</keyword>
<evidence type="ECO:0000313" key="3">
    <source>
        <dbReference type="Proteomes" id="UP001179280"/>
    </source>
</evidence>
<evidence type="ECO:0000313" key="2">
    <source>
        <dbReference type="EMBL" id="MBM7838501.1"/>
    </source>
</evidence>
<dbReference type="EMBL" id="JAFBCV010000004">
    <property type="protein sequence ID" value="MBM7838501.1"/>
    <property type="molecule type" value="Genomic_DNA"/>
</dbReference>
<evidence type="ECO:0000256" key="1">
    <source>
        <dbReference type="SAM" id="Phobius"/>
    </source>
</evidence>
<keyword evidence="1" id="KW-0812">Transmembrane</keyword>
<reference evidence="2" key="1">
    <citation type="submission" date="2021-01" db="EMBL/GenBank/DDBJ databases">
        <title>Genomic Encyclopedia of Type Strains, Phase IV (KMG-IV): sequencing the most valuable type-strain genomes for metagenomic binning, comparative biology and taxonomic classification.</title>
        <authorList>
            <person name="Goeker M."/>
        </authorList>
    </citation>
    <scope>NUCLEOTIDE SEQUENCE</scope>
    <source>
        <strain evidence="2">DSM 21943</strain>
    </source>
</reference>
<feature type="transmembrane region" description="Helical" evidence="1">
    <location>
        <begin position="35"/>
        <end position="55"/>
    </location>
</feature>
<gene>
    <name evidence="2" type="ORF">JOC54_001757</name>
</gene>
<protein>
    <submittedName>
        <fullName evidence="2">Uncharacterized membrane protein YsdA (DUF1294 family)</fullName>
    </submittedName>
</protein>
<dbReference type="InterPro" id="IPR010718">
    <property type="entry name" value="DUF1294"/>
</dbReference>
<keyword evidence="1" id="KW-1133">Transmembrane helix</keyword>
<keyword evidence="1" id="KW-0472">Membrane</keyword>
<sequence length="85" mass="9719">MWIYFILVNSVGLIAMAIDKAHAKKQARRIPEKKLWGLGFIGGSLGLYTGMYLFRHKTRKQLFVIGLPVLIIVQTVIGLFIYRLL</sequence>
<proteinExistence type="predicted"/>
<name>A0ABS2STI5_9BACI</name>
<dbReference type="Proteomes" id="UP001179280">
    <property type="component" value="Unassembled WGS sequence"/>
</dbReference>
<feature type="transmembrane region" description="Helical" evidence="1">
    <location>
        <begin position="61"/>
        <end position="82"/>
    </location>
</feature>
<accession>A0ABS2STI5</accession>